<dbReference type="AlphaFoldDB" id="A0A1F6TG77"/>
<keyword evidence="7 9" id="KW-0472">Membrane</keyword>
<evidence type="ECO:0000256" key="8">
    <source>
        <dbReference type="ARBA" id="ARBA00038436"/>
    </source>
</evidence>
<evidence type="ECO:0000313" key="12">
    <source>
        <dbReference type="Proteomes" id="UP000179344"/>
    </source>
</evidence>
<name>A0A1F6TG77_9PROT</name>
<reference evidence="11 12" key="1">
    <citation type="journal article" date="2016" name="Nat. Commun.">
        <title>Thousands of microbial genomes shed light on interconnected biogeochemical processes in an aquifer system.</title>
        <authorList>
            <person name="Anantharaman K."/>
            <person name="Brown C.T."/>
            <person name="Hug L.A."/>
            <person name="Sharon I."/>
            <person name="Castelle C.J."/>
            <person name="Probst A.J."/>
            <person name="Thomas B.C."/>
            <person name="Singh A."/>
            <person name="Wilkins M.J."/>
            <person name="Karaoz U."/>
            <person name="Brodie E.L."/>
            <person name="Williams K.H."/>
            <person name="Hubbard S.S."/>
            <person name="Banfield J.F."/>
        </authorList>
    </citation>
    <scope>NUCLEOTIDE SEQUENCE [LARGE SCALE GENOMIC DNA]</scope>
</reference>
<keyword evidence="5 9" id="KW-0812">Transmembrane</keyword>
<dbReference type="EMBL" id="MFST01000087">
    <property type="protein sequence ID" value="OGI44075.1"/>
    <property type="molecule type" value="Genomic_DNA"/>
</dbReference>
<feature type="transmembrane region" description="Helical" evidence="9">
    <location>
        <begin position="53"/>
        <end position="70"/>
    </location>
</feature>
<comment type="similarity">
    <text evidence="8 9">Belongs to the TRAP transporter small permease family.</text>
</comment>
<evidence type="ECO:0000256" key="2">
    <source>
        <dbReference type="ARBA" id="ARBA00022448"/>
    </source>
</evidence>
<comment type="subcellular location">
    <subcellularLocation>
        <location evidence="1 9">Cell inner membrane</location>
        <topology evidence="1 9">Multi-pass membrane protein</topology>
    </subcellularLocation>
</comment>
<gene>
    <name evidence="11" type="ORF">A2V92_05715</name>
</gene>
<dbReference type="InterPro" id="IPR055348">
    <property type="entry name" value="DctQ"/>
</dbReference>
<feature type="transmembrane region" description="Helical" evidence="9">
    <location>
        <begin position="134"/>
        <end position="151"/>
    </location>
</feature>
<comment type="subunit">
    <text evidence="9">The complex comprises the extracytoplasmic solute receptor protein and the two transmembrane proteins.</text>
</comment>
<feature type="domain" description="Tripartite ATP-independent periplasmic transporters DctQ component" evidence="10">
    <location>
        <begin position="34"/>
        <end position="159"/>
    </location>
</feature>
<keyword evidence="4 9" id="KW-0997">Cell inner membrane</keyword>
<feature type="transmembrane region" description="Helical" evidence="9">
    <location>
        <begin position="21"/>
        <end position="41"/>
    </location>
</feature>
<evidence type="ECO:0000256" key="4">
    <source>
        <dbReference type="ARBA" id="ARBA00022519"/>
    </source>
</evidence>
<evidence type="ECO:0000259" key="10">
    <source>
        <dbReference type="Pfam" id="PF04290"/>
    </source>
</evidence>
<evidence type="ECO:0000256" key="9">
    <source>
        <dbReference type="RuleBase" id="RU369079"/>
    </source>
</evidence>
<accession>A0A1F6TG77</accession>
<dbReference type="GO" id="GO:0022857">
    <property type="term" value="F:transmembrane transporter activity"/>
    <property type="evidence" value="ECO:0007669"/>
    <property type="project" value="UniProtKB-UniRule"/>
</dbReference>
<dbReference type="PANTHER" id="PTHR35011">
    <property type="entry name" value="2,3-DIKETO-L-GULONATE TRAP TRANSPORTER SMALL PERMEASE PROTEIN YIAM"/>
    <property type="match status" value="1"/>
</dbReference>
<evidence type="ECO:0000256" key="7">
    <source>
        <dbReference type="ARBA" id="ARBA00023136"/>
    </source>
</evidence>
<protein>
    <recommendedName>
        <fullName evidence="9">TRAP transporter small permease protein</fullName>
    </recommendedName>
</protein>
<keyword evidence="2 9" id="KW-0813">Transport</keyword>
<keyword evidence="3" id="KW-1003">Cell membrane</keyword>
<evidence type="ECO:0000256" key="1">
    <source>
        <dbReference type="ARBA" id="ARBA00004429"/>
    </source>
</evidence>
<comment type="caution">
    <text evidence="11">The sequence shown here is derived from an EMBL/GenBank/DDBJ whole genome shotgun (WGS) entry which is preliminary data.</text>
</comment>
<organism evidence="11 12">
    <name type="scientific">Candidatus Muproteobacteria bacterium RBG_16_65_31</name>
    <dbReference type="NCBI Taxonomy" id="1817759"/>
    <lineage>
        <taxon>Bacteria</taxon>
        <taxon>Pseudomonadati</taxon>
        <taxon>Pseudomonadota</taxon>
        <taxon>Candidatus Muproteobacteria</taxon>
    </lineage>
</organism>
<sequence>MKTWIAVSRAIDAVNERVGRLVLWLVLATSVVSAGNAVARYGLNLSSNAWLEIQWYLFGAIFLLAAGYTLKHNGHVRIDVIYGRLAPRTRAWIDLVGALVFLLPFSLLMVRLSWPGFVESFSRGEMSPDAGGLIRWPVHLLIPLGFALLALQGVSEGVKRVAFLLGRGALPSEPPAEEV</sequence>
<dbReference type="PANTHER" id="PTHR35011:SF4">
    <property type="entry name" value="SLL1102 PROTEIN"/>
    <property type="match status" value="1"/>
</dbReference>
<dbReference type="GO" id="GO:0005886">
    <property type="term" value="C:plasma membrane"/>
    <property type="evidence" value="ECO:0007669"/>
    <property type="project" value="UniProtKB-SubCell"/>
</dbReference>
<feature type="transmembrane region" description="Helical" evidence="9">
    <location>
        <begin position="91"/>
        <end position="114"/>
    </location>
</feature>
<evidence type="ECO:0000313" key="11">
    <source>
        <dbReference type="EMBL" id="OGI44075.1"/>
    </source>
</evidence>
<keyword evidence="6 9" id="KW-1133">Transmembrane helix</keyword>
<comment type="function">
    <text evidence="9">Part of the tripartite ATP-independent periplasmic (TRAP) transport system.</text>
</comment>
<evidence type="ECO:0000256" key="6">
    <source>
        <dbReference type="ARBA" id="ARBA00022989"/>
    </source>
</evidence>
<proteinExistence type="inferred from homology"/>
<dbReference type="Proteomes" id="UP000179344">
    <property type="component" value="Unassembled WGS sequence"/>
</dbReference>
<evidence type="ECO:0000256" key="5">
    <source>
        <dbReference type="ARBA" id="ARBA00022692"/>
    </source>
</evidence>
<evidence type="ECO:0000256" key="3">
    <source>
        <dbReference type="ARBA" id="ARBA00022475"/>
    </source>
</evidence>
<dbReference type="Pfam" id="PF04290">
    <property type="entry name" value="DctQ"/>
    <property type="match status" value="1"/>
</dbReference>
<dbReference type="InterPro" id="IPR007387">
    <property type="entry name" value="TRAP_DctQ"/>
</dbReference>